<comment type="subunit">
    <text evidence="3">The basal body constitutes a major portion of the flagellar organelle and consists of four rings (L,P,S, and M) mounted on a central rod. The rod consists of about 26 subunits of FlgG in the distal portion, and FlgB, FlgC and FlgF are thought to build up the proximal portion of the rod with about 6 subunits each.</text>
</comment>
<evidence type="ECO:0000259" key="8">
    <source>
        <dbReference type="Pfam" id="PF22692"/>
    </source>
</evidence>
<proteinExistence type="inferred from homology"/>
<evidence type="ECO:0000313" key="10">
    <source>
        <dbReference type="Proteomes" id="UP000233256"/>
    </source>
</evidence>
<dbReference type="PANTHER" id="PTHR30435:SF19">
    <property type="entry name" value="FLAGELLAR BASAL-BODY ROD PROTEIN FLGG"/>
    <property type="match status" value="1"/>
</dbReference>
<gene>
    <name evidence="9" type="primary">flgG</name>
    <name evidence="9" type="ORF">CVV64_03815</name>
</gene>
<evidence type="ECO:0000259" key="6">
    <source>
        <dbReference type="Pfam" id="PF00460"/>
    </source>
</evidence>
<evidence type="ECO:0000256" key="5">
    <source>
        <dbReference type="RuleBase" id="RU362116"/>
    </source>
</evidence>
<accession>A0A2N1PTZ0</accession>
<dbReference type="InterPro" id="IPR037925">
    <property type="entry name" value="FlgE/F/G-like"/>
</dbReference>
<protein>
    <recommendedName>
        <fullName evidence="2 4">Flagellar basal-body rod protein FlgG</fullName>
    </recommendedName>
</protein>
<evidence type="ECO:0000313" key="9">
    <source>
        <dbReference type="EMBL" id="PKK91798.1"/>
    </source>
</evidence>
<evidence type="ECO:0000256" key="3">
    <source>
        <dbReference type="ARBA" id="ARBA00025933"/>
    </source>
</evidence>
<evidence type="ECO:0000259" key="7">
    <source>
        <dbReference type="Pfam" id="PF06429"/>
    </source>
</evidence>
<dbReference type="AlphaFoldDB" id="A0A2N1PTZ0"/>
<dbReference type="NCBIfam" id="TIGR02488">
    <property type="entry name" value="flgG_G_neg"/>
    <property type="match status" value="1"/>
</dbReference>
<comment type="caution">
    <text evidence="9">The sequence shown here is derived from an EMBL/GenBank/DDBJ whole genome shotgun (WGS) entry which is preliminary data.</text>
</comment>
<dbReference type="InterPro" id="IPR001444">
    <property type="entry name" value="Flag_bb_rod_N"/>
</dbReference>
<dbReference type="NCBIfam" id="TIGR03506">
    <property type="entry name" value="FlgEFG_subfam"/>
    <property type="match status" value="2"/>
</dbReference>
<dbReference type="Pfam" id="PF06429">
    <property type="entry name" value="Flg_bbr_C"/>
    <property type="match status" value="1"/>
</dbReference>
<organism evidence="9 10">
    <name type="scientific">Candidatus Wallbacteria bacterium HGW-Wallbacteria-1</name>
    <dbReference type="NCBI Taxonomy" id="2013854"/>
    <lineage>
        <taxon>Bacteria</taxon>
        <taxon>Candidatus Walliibacteriota</taxon>
    </lineage>
</organism>
<comment type="similarity">
    <text evidence="1 5">Belongs to the flagella basal body rod proteins family.</text>
</comment>
<evidence type="ECO:0000256" key="4">
    <source>
        <dbReference type="NCBIfam" id="TIGR02488"/>
    </source>
</evidence>
<evidence type="ECO:0000256" key="1">
    <source>
        <dbReference type="ARBA" id="ARBA00009677"/>
    </source>
</evidence>
<feature type="domain" description="Flagellar basal-body/hook protein C-terminal" evidence="7">
    <location>
        <begin position="214"/>
        <end position="259"/>
    </location>
</feature>
<dbReference type="InterPro" id="IPR053967">
    <property type="entry name" value="LlgE_F_G-like_D1"/>
</dbReference>
<keyword evidence="9" id="KW-0969">Cilium</keyword>
<dbReference type="GO" id="GO:0071978">
    <property type="term" value="P:bacterial-type flagellum-dependent swarming motility"/>
    <property type="evidence" value="ECO:0007669"/>
    <property type="project" value="TreeGrafter"/>
</dbReference>
<feature type="domain" description="Flagellar hook protein FlgE/F/G-like D1" evidence="8">
    <location>
        <begin position="96"/>
        <end position="158"/>
    </location>
</feature>
<comment type="subcellular location">
    <subcellularLocation>
        <location evidence="5">Bacterial flagellum basal body</location>
    </subcellularLocation>
</comment>
<dbReference type="InterPro" id="IPR019776">
    <property type="entry name" value="Flagellar_basal_body_rod_CS"/>
</dbReference>
<keyword evidence="9" id="KW-0282">Flagellum</keyword>
<dbReference type="InterPro" id="IPR010930">
    <property type="entry name" value="Flg_bb/hook_C_dom"/>
</dbReference>
<keyword evidence="5" id="KW-0975">Bacterial flagellum</keyword>
<dbReference type="SUPFAM" id="SSF117143">
    <property type="entry name" value="Flagellar hook protein flgE"/>
    <property type="match status" value="1"/>
</dbReference>
<dbReference type="EMBL" id="PGXC01000002">
    <property type="protein sequence ID" value="PKK91798.1"/>
    <property type="molecule type" value="Genomic_DNA"/>
</dbReference>
<reference evidence="9 10" key="1">
    <citation type="journal article" date="2017" name="ISME J.">
        <title>Potential for microbial H2 and metal transformations associated with novel bacteria and archaea in deep terrestrial subsurface sediments.</title>
        <authorList>
            <person name="Hernsdorf A.W."/>
            <person name="Amano Y."/>
            <person name="Miyakawa K."/>
            <person name="Ise K."/>
            <person name="Suzuki Y."/>
            <person name="Anantharaman K."/>
            <person name="Probst A."/>
            <person name="Burstein D."/>
            <person name="Thomas B.C."/>
            <person name="Banfield J.F."/>
        </authorList>
    </citation>
    <scope>NUCLEOTIDE SEQUENCE [LARGE SCALE GENOMIC DNA]</scope>
    <source>
        <strain evidence="9">HGW-Wallbacteria-1</strain>
    </source>
</reference>
<dbReference type="InterPro" id="IPR020013">
    <property type="entry name" value="Flagellar_FlgE/F/G"/>
</dbReference>
<dbReference type="Proteomes" id="UP000233256">
    <property type="component" value="Unassembled WGS sequence"/>
</dbReference>
<name>A0A2N1PTZ0_9BACT</name>
<sequence>MMRALWSATTGMNAQEMNINTISNNLANISTAGFKKGKMAFEDLLYQYTREPGSAITQDINTPNGIYQGHGVAPVSVDRVFSQGEIERTENPFDIMIEGDGFFQILMPNGQLAYTRDGGFKVDAQGQVVNANGLLLQPAITIPQGATEFTVGIDGTASVNVGNARQELGNIQIARFINSRGLRSVGGNLYVETAASGAPQIGQPGIDDGYGAIRQGYIERSNVKAVEEMVGMIVAQRAYELNSRVIQTSDAMLQTATQLKR</sequence>
<dbReference type="Pfam" id="PF22692">
    <property type="entry name" value="LlgE_F_G_D1"/>
    <property type="match status" value="1"/>
</dbReference>
<dbReference type="PANTHER" id="PTHR30435">
    <property type="entry name" value="FLAGELLAR PROTEIN"/>
    <property type="match status" value="1"/>
</dbReference>
<keyword evidence="9" id="KW-0966">Cell projection</keyword>
<dbReference type="InterPro" id="IPR012834">
    <property type="entry name" value="FlgG_G_neg"/>
</dbReference>
<evidence type="ECO:0000256" key="2">
    <source>
        <dbReference type="ARBA" id="ARBA00017948"/>
    </source>
</evidence>
<dbReference type="PROSITE" id="PS00588">
    <property type="entry name" value="FLAGELLA_BB_ROD"/>
    <property type="match status" value="1"/>
</dbReference>
<feature type="domain" description="Flagellar basal body rod protein N-terminal" evidence="6">
    <location>
        <begin position="7"/>
        <end position="35"/>
    </location>
</feature>
<dbReference type="Pfam" id="PF00460">
    <property type="entry name" value="Flg_bb_rod"/>
    <property type="match status" value="1"/>
</dbReference>
<dbReference type="GO" id="GO:0009426">
    <property type="term" value="C:bacterial-type flagellum basal body, distal rod"/>
    <property type="evidence" value="ECO:0007669"/>
    <property type="project" value="UniProtKB-UniRule"/>
</dbReference>